<feature type="compositionally biased region" description="Low complexity" evidence="1">
    <location>
        <begin position="266"/>
        <end position="279"/>
    </location>
</feature>
<evidence type="ECO:0000313" key="2">
    <source>
        <dbReference type="EMBL" id="KLO19250.1"/>
    </source>
</evidence>
<organism evidence="2 3">
    <name type="scientific">Schizopora paradoxa</name>
    <dbReference type="NCBI Taxonomy" id="27342"/>
    <lineage>
        <taxon>Eukaryota</taxon>
        <taxon>Fungi</taxon>
        <taxon>Dikarya</taxon>
        <taxon>Basidiomycota</taxon>
        <taxon>Agaricomycotina</taxon>
        <taxon>Agaricomycetes</taxon>
        <taxon>Hymenochaetales</taxon>
        <taxon>Schizoporaceae</taxon>
        <taxon>Schizopora</taxon>
    </lineage>
</organism>
<name>A0A0H2S4R2_9AGAM</name>
<reference evidence="2 3" key="1">
    <citation type="submission" date="2015-04" db="EMBL/GenBank/DDBJ databases">
        <title>Complete genome sequence of Schizopora paradoxa KUC8140, a cosmopolitan wood degrader in East Asia.</title>
        <authorList>
            <consortium name="DOE Joint Genome Institute"/>
            <person name="Min B."/>
            <person name="Park H."/>
            <person name="Jang Y."/>
            <person name="Kim J.-J."/>
            <person name="Kim K.H."/>
            <person name="Pangilinan J."/>
            <person name="Lipzen A."/>
            <person name="Riley R."/>
            <person name="Grigoriev I.V."/>
            <person name="Spatafora J.W."/>
            <person name="Choi I.-G."/>
        </authorList>
    </citation>
    <scope>NUCLEOTIDE SEQUENCE [LARGE SCALE GENOMIC DNA]</scope>
    <source>
        <strain evidence="2 3">KUC8140</strain>
    </source>
</reference>
<gene>
    <name evidence="2" type="ORF">SCHPADRAFT_993015</name>
</gene>
<proteinExistence type="predicted"/>
<evidence type="ECO:0000313" key="3">
    <source>
        <dbReference type="Proteomes" id="UP000053477"/>
    </source>
</evidence>
<accession>A0A0H2S4R2</accession>
<keyword evidence="3" id="KW-1185">Reference proteome</keyword>
<feature type="compositionally biased region" description="Polar residues" evidence="1">
    <location>
        <begin position="220"/>
        <end position="229"/>
    </location>
</feature>
<evidence type="ECO:0000256" key="1">
    <source>
        <dbReference type="SAM" id="MobiDB-lite"/>
    </source>
</evidence>
<sequence length="324" mass="35244">MSSNNPSYEEELAALAFNDDALARLGPTGTQQPSTTNPLAANTTTTTTKVTNINDQFLSNVNNGLHSTRRFGTVPANVDSNGGVRYSFASRTGPQPVGQAQGVGLVANQRLAFEVARLQQQIREAYKKGVKDGEEEAHKKAMLDSERVRDDAYAKGFSDGEQSRFEAYGQGLSDGYYQKCVDVNRTVTHRRGCIEVDASLHGARPKPAQLGITPLVLQQNARPHSQAQISPDRLRPHRQSDEDHHGSAPNSASSEPSGRDTQRMQVPSHSPVKPSVVTVPSNTSSMYFEGRFPSASYSQNPAVLRRADDNTASGVYQSSTHRTF</sequence>
<dbReference type="AlphaFoldDB" id="A0A0H2S4R2"/>
<dbReference type="Proteomes" id="UP000053477">
    <property type="component" value="Unassembled WGS sequence"/>
</dbReference>
<feature type="region of interest" description="Disordered" evidence="1">
    <location>
        <begin position="220"/>
        <end position="279"/>
    </location>
</feature>
<dbReference type="EMBL" id="KQ085888">
    <property type="protein sequence ID" value="KLO19250.1"/>
    <property type="molecule type" value="Genomic_DNA"/>
</dbReference>
<protein>
    <submittedName>
        <fullName evidence="2">Uncharacterized protein</fullName>
    </submittedName>
</protein>
<feature type="compositionally biased region" description="Basic and acidic residues" evidence="1">
    <location>
        <begin position="232"/>
        <end position="246"/>
    </location>
</feature>
<dbReference type="InParanoid" id="A0A0H2S4R2"/>